<dbReference type="GO" id="GO:0000139">
    <property type="term" value="C:Golgi membrane"/>
    <property type="evidence" value="ECO:0007669"/>
    <property type="project" value="UniProtKB-SubCell"/>
</dbReference>
<dbReference type="GO" id="GO:0000026">
    <property type="term" value="F:alpha-1,2-mannosyltransferase activity"/>
    <property type="evidence" value="ECO:0007669"/>
    <property type="project" value="TreeGrafter"/>
</dbReference>
<dbReference type="EMBL" id="KV454003">
    <property type="protein sequence ID" value="ODQ46651.1"/>
    <property type="molecule type" value="Genomic_DNA"/>
</dbReference>
<evidence type="ECO:0000256" key="1">
    <source>
        <dbReference type="ARBA" id="ARBA00004323"/>
    </source>
</evidence>
<feature type="compositionally biased region" description="Low complexity" evidence="10">
    <location>
        <begin position="41"/>
        <end position="70"/>
    </location>
</feature>
<evidence type="ECO:0000256" key="9">
    <source>
        <dbReference type="ARBA" id="ARBA00023136"/>
    </source>
</evidence>
<dbReference type="InterPro" id="IPR022751">
    <property type="entry name" value="Alpha_mannosyltransferase"/>
</dbReference>
<proteinExistence type="inferred from homology"/>
<evidence type="ECO:0000313" key="11">
    <source>
        <dbReference type="EMBL" id="ODQ46651.1"/>
    </source>
</evidence>
<comment type="subcellular location">
    <subcellularLocation>
        <location evidence="1">Golgi apparatus membrane</location>
        <topology evidence="1">Single-pass type II membrane protein</topology>
    </subcellularLocation>
</comment>
<evidence type="ECO:0000256" key="3">
    <source>
        <dbReference type="ARBA" id="ARBA00009105"/>
    </source>
</evidence>
<keyword evidence="7" id="KW-1133">Transmembrane helix</keyword>
<dbReference type="GeneID" id="30176505"/>
<evidence type="ECO:0000256" key="6">
    <source>
        <dbReference type="ARBA" id="ARBA00022968"/>
    </source>
</evidence>
<gene>
    <name evidence="11" type="ORF">PICMEDRAFT_11634</name>
</gene>
<dbReference type="Proteomes" id="UP000094455">
    <property type="component" value="Unassembled WGS sequence"/>
</dbReference>
<accession>A0A1E3NKK7</accession>
<evidence type="ECO:0008006" key="13">
    <source>
        <dbReference type="Google" id="ProtNLM"/>
    </source>
</evidence>
<dbReference type="OrthoDB" id="4484309at2759"/>
<keyword evidence="6" id="KW-0735">Signal-anchor</keyword>
<dbReference type="PANTHER" id="PTHR31646">
    <property type="entry name" value="ALPHA-1,2-MANNOSYLTRANSFERASE MNN2"/>
    <property type="match status" value="1"/>
</dbReference>
<evidence type="ECO:0000256" key="5">
    <source>
        <dbReference type="ARBA" id="ARBA00022692"/>
    </source>
</evidence>
<evidence type="ECO:0000256" key="10">
    <source>
        <dbReference type="SAM" id="MobiDB-lite"/>
    </source>
</evidence>
<name>A0A1E3NKK7_9ASCO</name>
<keyword evidence="12" id="KW-1185">Reference proteome</keyword>
<keyword evidence="4" id="KW-0808">Transferase</keyword>
<keyword evidence="5" id="KW-0812">Transmembrane</keyword>
<evidence type="ECO:0000256" key="2">
    <source>
        <dbReference type="ARBA" id="ARBA00004922"/>
    </source>
</evidence>
<dbReference type="PANTHER" id="PTHR31646:SF1">
    <property type="entry name" value="ALPHA-1,2-MANNOSYLTRANSFERASE MNN2"/>
    <property type="match status" value="1"/>
</dbReference>
<evidence type="ECO:0000256" key="4">
    <source>
        <dbReference type="ARBA" id="ARBA00022679"/>
    </source>
</evidence>
<protein>
    <recommendedName>
        <fullName evidence="13">Alpha-1,2-mannosyltransferase</fullName>
    </recommendedName>
</protein>
<organism evidence="11 12">
    <name type="scientific">Pichia membranifaciens NRRL Y-2026</name>
    <dbReference type="NCBI Taxonomy" id="763406"/>
    <lineage>
        <taxon>Eukaryota</taxon>
        <taxon>Fungi</taxon>
        <taxon>Dikarya</taxon>
        <taxon>Ascomycota</taxon>
        <taxon>Saccharomycotina</taxon>
        <taxon>Pichiomycetes</taxon>
        <taxon>Pichiales</taxon>
        <taxon>Pichiaceae</taxon>
        <taxon>Pichia</taxon>
    </lineage>
</organism>
<comment type="similarity">
    <text evidence="3">Belongs to the MNN1/MNT family.</text>
</comment>
<feature type="region of interest" description="Disordered" evidence="10">
    <location>
        <begin position="1"/>
        <end position="74"/>
    </location>
</feature>
<keyword evidence="8" id="KW-0333">Golgi apparatus</keyword>
<dbReference type="RefSeq" id="XP_019017764.1">
    <property type="nucleotide sequence ID" value="XM_019159818.1"/>
</dbReference>
<evidence type="ECO:0000313" key="12">
    <source>
        <dbReference type="Proteomes" id="UP000094455"/>
    </source>
</evidence>
<dbReference type="AlphaFoldDB" id="A0A1E3NKK7"/>
<dbReference type="GO" id="GO:0046354">
    <property type="term" value="P:mannan biosynthetic process"/>
    <property type="evidence" value="ECO:0007669"/>
    <property type="project" value="TreeGrafter"/>
</dbReference>
<comment type="pathway">
    <text evidence="2">Protein modification; protein glycosylation.</text>
</comment>
<evidence type="ECO:0000256" key="7">
    <source>
        <dbReference type="ARBA" id="ARBA00022989"/>
    </source>
</evidence>
<dbReference type="Pfam" id="PF11051">
    <property type="entry name" value="Mannosyl_trans3"/>
    <property type="match status" value="1"/>
</dbReference>
<sequence>MSEINSPKKPKHRNNLFPEAIKPYSDYNSHKPKPNSHSNLNGKANGNANANGKTGQSSDSKLSSSSLSSSVNTRNSQKIKDFIEQLYQLKPDQTILGDKANQLEFTNADPPNGLITKTYLKSLASIPQAWVEEVKSKHSLAVSFINTEVLADSQKDEEPESASSKHGAVIIGGAENDYTWLALISTRLFRKAGGVLPIEVMLPTKEDYLKDREICDLYLPQLNAKCVIIKDLLDASTATNAELDDDLNKYIWNNFTLIKRELAILLSRFENVLFLSPENVMLKPMEYAIFDKQFYKDFGLFVWGDYGARTTLPAFYEIADLEVKNAKTSVYGLPLTEELISKSAKLTSEELSDGVNFHDLENSLPYKQSDASELIIDKKQHLGTLLLSLYYNLNGPDAYYVLLTGRFDGAHGAKETILAAAHVLSKQYYLINSEVESNGYWYDDEFKGVSMMQFDPIVDYYSYEAFIDKFSRKEGYEVSYNKYQRWLKESSERRSPLFLNINNPPLKPIELIQQGTVVKENGDRVRLIADTSYFDAEFETDIWRVMNDYICHLSLECSYVKTWFGKGNSKKRDAFCKGDIKEHLLWVSSLGSTADADLDV</sequence>
<evidence type="ECO:0000256" key="8">
    <source>
        <dbReference type="ARBA" id="ARBA00023034"/>
    </source>
</evidence>
<keyword evidence="9" id="KW-0472">Membrane</keyword>
<reference evidence="11 12" key="1">
    <citation type="journal article" date="2016" name="Proc. Natl. Acad. Sci. U.S.A.">
        <title>Comparative genomics of biotechnologically important yeasts.</title>
        <authorList>
            <person name="Riley R."/>
            <person name="Haridas S."/>
            <person name="Wolfe K.H."/>
            <person name="Lopes M.R."/>
            <person name="Hittinger C.T."/>
            <person name="Goeker M."/>
            <person name="Salamov A.A."/>
            <person name="Wisecaver J.H."/>
            <person name="Long T.M."/>
            <person name="Calvey C.H."/>
            <person name="Aerts A.L."/>
            <person name="Barry K.W."/>
            <person name="Choi C."/>
            <person name="Clum A."/>
            <person name="Coughlan A.Y."/>
            <person name="Deshpande S."/>
            <person name="Douglass A.P."/>
            <person name="Hanson S.J."/>
            <person name="Klenk H.-P."/>
            <person name="LaButti K.M."/>
            <person name="Lapidus A."/>
            <person name="Lindquist E.A."/>
            <person name="Lipzen A.M."/>
            <person name="Meier-Kolthoff J.P."/>
            <person name="Ohm R.A."/>
            <person name="Otillar R.P."/>
            <person name="Pangilinan J.L."/>
            <person name="Peng Y."/>
            <person name="Rokas A."/>
            <person name="Rosa C.A."/>
            <person name="Scheuner C."/>
            <person name="Sibirny A.A."/>
            <person name="Slot J.C."/>
            <person name="Stielow J.B."/>
            <person name="Sun H."/>
            <person name="Kurtzman C.P."/>
            <person name="Blackwell M."/>
            <person name="Grigoriev I.V."/>
            <person name="Jeffries T.W."/>
        </authorList>
    </citation>
    <scope>NUCLEOTIDE SEQUENCE [LARGE SCALE GENOMIC DNA]</scope>
    <source>
        <strain evidence="11 12">NRRL Y-2026</strain>
    </source>
</reference>